<keyword evidence="1" id="KW-0812">Transmembrane</keyword>
<keyword evidence="1" id="KW-1133">Transmembrane helix</keyword>
<dbReference type="EMBL" id="LR134377">
    <property type="protein sequence ID" value="VEH08626.1"/>
    <property type="molecule type" value="Genomic_DNA"/>
</dbReference>
<evidence type="ECO:0000313" key="4">
    <source>
        <dbReference type="EMBL" id="VEH08626.1"/>
    </source>
</evidence>
<evidence type="ECO:0000256" key="1">
    <source>
        <dbReference type="SAM" id="Phobius"/>
    </source>
</evidence>
<feature type="transmembrane region" description="Helical" evidence="1">
    <location>
        <begin position="20"/>
        <end position="40"/>
    </location>
</feature>
<sequence length="404" mass="43254">MTSRSPAAATTQRLIVPDFMRGFALLGIAIANITTAWVFVDSSALGTRTMYGLISAEHTLLDQITMVVTGMFAHVRGLPMFATLFGYGLAFLVNSAEQKSWPINKARRVLWRRYATLAIFGSIHAVFIFFGDIIFLYSLLALLLICLINFSEKILLWIAGVCFTLGALIAIGSAALESKFSLGSSAALVNLETYGEQLVFGLGMVLANTFLFIIIGSSIIPCVIIGYVAGRRRMLSNVDQYRKPLTIAAVITLCVCIGIGIPFGLSVAGIVGNPSLWVGINTGLGIASGPGFIALVALLFDARPALQSTLFVRMCAALGKRSMTGYIAQSLLMIVLVVNYGPLALGTNQGVSVLVGLAIVVWVITLVGAWILELKNIAGPIETLHRRIAYSKPTPSNMVTQVTN</sequence>
<dbReference type="EMBL" id="CP011312">
    <property type="protein sequence ID" value="AKE41350.1"/>
    <property type="molecule type" value="Genomic_DNA"/>
</dbReference>
<feature type="transmembrane region" description="Helical" evidence="1">
    <location>
        <begin position="154"/>
        <end position="176"/>
    </location>
</feature>
<feature type="transmembrane region" description="Helical" evidence="1">
    <location>
        <begin position="198"/>
        <end position="224"/>
    </location>
</feature>
<evidence type="ECO:0000313" key="5">
    <source>
        <dbReference type="Proteomes" id="UP000033457"/>
    </source>
</evidence>
<keyword evidence="1" id="KW-0472">Membrane</keyword>
<dbReference type="Pfam" id="PF04235">
    <property type="entry name" value="DUF418"/>
    <property type="match status" value="1"/>
</dbReference>
<dbReference type="AlphaFoldDB" id="A0A0F6R0M0"/>
<dbReference type="STRING" id="35755.UL82_05875"/>
<feature type="transmembrane region" description="Helical" evidence="1">
    <location>
        <begin position="351"/>
        <end position="372"/>
    </location>
</feature>
<feature type="transmembrane region" description="Helical" evidence="1">
    <location>
        <begin position="245"/>
        <end position="270"/>
    </location>
</feature>
<dbReference type="OrthoDB" id="2388539at2"/>
<evidence type="ECO:0000313" key="6">
    <source>
        <dbReference type="Proteomes" id="UP000271380"/>
    </source>
</evidence>
<accession>A0A0F6R0M0</accession>
<feature type="transmembrane region" description="Helical" evidence="1">
    <location>
        <begin position="75"/>
        <end position="94"/>
    </location>
</feature>
<reference evidence="4 6" key="2">
    <citation type="submission" date="2018-12" db="EMBL/GenBank/DDBJ databases">
        <authorList>
            <consortium name="Pathogen Informatics"/>
        </authorList>
    </citation>
    <scope>NUCLEOTIDE SEQUENCE [LARGE SCALE GENOMIC DNA]</scope>
    <source>
        <strain evidence="4 6">NCTC949</strain>
    </source>
</reference>
<feature type="domain" description="DUF418" evidence="2">
    <location>
        <begin position="229"/>
        <end position="391"/>
    </location>
</feature>
<name>A0A0F6R0M0_9CORY</name>
<feature type="transmembrane region" description="Helical" evidence="1">
    <location>
        <begin position="114"/>
        <end position="147"/>
    </location>
</feature>
<organism evidence="3 5">
    <name type="scientific">Corynebacterium kutscheri</name>
    <dbReference type="NCBI Taxonomy" id="35755"/>
    <lineage>
        <taxon>Bacteria</taxon>
        <taxon>Bacillati</taxon>
        <taxon>Actinomycetota</taxon>
        <taxon>Actinomycetes</taxon>
        <taxon>Mycobacteriales</taxon>
        <taxon>Corynebacteriaceae</taxon>
        <taxon>Corynebacterium</taxon>
    </lineage>
</organism>
<dbReference type="PANTHER" id="PTHR30590:SF2">
    <property type="entry name" value="INNER MEMBRANE PROTEIN"/>
    <property type="match status" value="1"/>
</dbReference>
<evidence type="ECO:0000313" key="3">
    <source>
        <dbReference type="EMBL" id="AKE41350.1"/>
    </source>
</evidence>
<gene>
    <name evidence="4" type="ORF">NCTC949_01741</name>
    <name evidence="3" type="ORF">UL82_05875</name>
</gene>
<feature type="transmembrane region" description="Helical" evidence="1">
    <location>
        <begin position="323"/>
        <end position="345"/>
    </location>
</feature>
<keyword evidence="5" id="KW-1185">Reference proteome</keyword>
<proteinExistence type="predicted"/>
<dbReference type="InterPro" id="IPR007349">
    <property type="entry name" value="DUF418"/>
</dbReference>
<evidence type="ECO:0000259" key="2">
    <source>
        <dbReference type="Pfam" id="PF04235"/>
    </source>
</evidence>
<reference evidence="3 5" key="1">
    <citation type="journal article" date="2015" name="Genome Announc.">
        <title>Complete Genome Sequence of Corynebacterium kutscheri DSM 20755, a Corynebacterial Type Strain with Remarkably Low G+C Content of Chromosomal DNA.</title>
        <authorList>
            <person name="Ruckert C."/>
            <person name="Albersmeier A."/>
            <person name="Winkler A."/>
            <person name="Tauch A."/>
        </authorList>
    </citation>
    <scope>NUCLEOTIDE SEQUENCE [LARGE SCALE GENOMIC DNA]</scope>
    <source>
        <strain evidence="3 5">DSM 20755</strain>
    </source>
</reference>
<dbReference type="Proteomes" id="UP000033457">
    <property type="component" value="Chromosome"/>
</dbReference>
<dbReference type="KEGG" id="cku:UL82_05875"/>
<feature type="transmembrane region" description="Helical" evidence="1">
    <location>
        <begin position="276"/>
        <end position="302"/>
    </location>
</feature>
<protein>
    <submittedName>
        <fullName evidence="4">Hypothetical membrane protein</fullName>
    </submittedName>
    <submittedName>
        <fullName evidence="3">Putative membrane protein</fullName>
    </submittedName>
</protein>
<dbReference type="RefSeq" id="WP_046439592.1">
    <property type="nucleotide sequence ID" value="NZ_CP011312.1"/>
</dbReference>
<dbReference type="HOGENOM" id="CLU_039610_1_0_11"/>
<dbReference type="InterPro" id="IPR052529">
    <property type="entry name" value="Bact_Transport_Assoc"/>
</dbReference>
<dbReference type="PANTHER" id="PTHR30590">
    <property type="entry name" value="INNER MEMBRANE PROTEIN"/>
    <property type="match status" value="1"/>
</dbReference>
<dbReference type="Proteomes" id="UP000271380">
    <property type="component" value="Chromosome"/>
</dbReference>